<dbReference type="HOGENOM" id="CLU_1695352_0_0_1"/>
<name>H1W0H9_COLHI</name>
<dbReference type="Proteomes" id="UP000007174">
    <property type="component" value="Unassembled WGS sequence"/>
</dbReference>
<evidence type="ECO:0000313" key="3">
    <source>
        <dbReference type="Proteomes" id="UP000007174"/>
    </source>
</evidence>
<reference evidence="3" key="1">
    <citation type="journal article" date="2012" name="Nat. Genet.">
        <title>Lifestyle transitions in plant pathogenic Colletotrichum fungi deciphered by genome and transcriptome analyses.</title>
        <authorList>
            <person name="O'Connell R.J."/>
            <person name="Thon M.R."/>
            <person name="Hacquard S."/>
            <person name="Amyotte S.G."/>
            <person name="Kleemann J."/>
            <person name="Torres M.F."/>
            <person name="Damm U."/>
            <person name="Buiate E.A."/>
            <person name="Epstein L."/>
            <person name="Alkan N."/>
            <person name="Altmueller J."/>
            <person name="Alvarado-Balderrama L."/>
            <person name="Bauser C.A."/>
            <person name="Becker C."/>
            <person name="Birren B.W."/>
            <person name="Chen Z."/>
            <person name="Choi J."/>
            <person name="Crouch J.A."/>
            <person name="Duvick J.P."/>
            <person name="Farman M.A."/>
            <person name="Gan P."/>
            <person name="Heiman D."/>
            <person name="Henrissat B."/>
            <person name="Howard R.J."/>
            <person name="Kabbage M."/>
            <person name="Koch C."/>
            <person name="Kracher B."/>
            <person name="Kubo Y."/>
            <person name="Law A.D."/>
            <person name="Lebrun M.-H."/>
            <person name="Lee Y.-H."/>
            <person name="Miyara I."/>
            <person name="Moore N."/>
            <person name="Neumann U."/>
            <person name="Nordstroem K."/>
            <person name="Panaccione D.G."/>
            <person name="Panstruga R."/>
            <person name="Place M."/>
            <person name="Proctor R.H."/>
            <person name="Prusky D."/>
            <person name="Rech G."/>
            <person name="Reinhardt R."/>
            <person name="Rollins J.A."/>
            <person name="Rounsley S."/>
            <person name="Schardl C.L."/>
            <person name="Schwartz D.C."/>
            <person name="Shenoy N."/>
            <person name="Shirasu K."/>
            <person name="Sikhakolli U.R."/>
            <person name="Stueber K."/>
            <person name="Sukno S.A."/>
            <person name="Sweigard J.A."/>
            <person name="Takano Y."/>
            <person name="Takahara H."/>
            <person name="Trail F."/>
            <person name="van der Does H.C."/>
            <person name="Voll L.M."/>
            <person name="Will I."/>
            <person name="Young S."/>
            <person name="Zeng Q."/>
            <person name="Zhang J."/>
            <person name="Zhou S."/>
            <person name="Dickman M.B."/>
            <person name="Schulze-Lefert P."/>
            <person name="Ver Loren van Themaat E."/>
            <person name="Ma L.-J."/>
            <person name="Vaillancourt L.J."/>
        </authorList>
    </citation>
    <scope>NUCLEOTIDE SEQUENCE [LARGE SCALE GENOMIC DNA]</scope>
    <source>
        <strain evidence="3">IMI 349063</strain>
    </source>
</reference>
<organism evidence="2 3">
    <name type="scientific">Colletotrichum higginsianum (strain IMI 349063)</name>
    <name type="common">Crucifer anthracnose fungus</name>
    <dbReference type="NCBI Taxonomy" id="759273"/>
    <lineage>
        <taxon>Eukaryota</taxon>
        <taxon>Fungi</taxon>
        <taxon>Dikarya</taxon>
        <taxon>Ascomycota</taxon>
        <taxon>Pezizomycotina</taxon>
        <taxon>Sordariomycetes</taxon>
        <taxon>Hypocreomycetidae</taxon>
        <taxon>Glomerellales</taxon>
        <taxon>Glomerellaceae</taxon>
        <taxon>Colletotrichum</taxon>
        <taxon>Colletotrichum destructivum species complex</taxon>
    </lineage>
</organism>
<dbReference type="EMBL" id="CACQ02008235">
    <property type="protein sequence ID" value="CCF45992.1"/>
    <property type="molecule type" value="Genomic_DNA"/>
</dbReference>
<protein>
    <submittedName>
        <fullName evidence="2">Uncharacterized protein</fullName>
    </submittedName>
</protein>
<proteinExistence type="predicted"/>
<evidence type="ECO:0000256" key="1">
    <source>
        <dbReference type="SAM" id="MobiDB-lite"/>
    </source>
</evidence>
<sequence length="155" mass="17805">MNSAPIQLGLMEQWLAPARLKCRVCRDTGIEFFGQENSHRGTKHKNDQGRRMGQDEMVDRSSVSSADGQFVSWAFRHKPSRTFTLTRRKVVMRCPTVLEAGEVPRRSTQSHHAGGIPIDDERQRHEPAIWGDMTVWRPREGRDGVDGGRARRERR</sequence>
<evidence type="ECO:0000313" key="2">
    <source>
        <dbReference type="EMBL" id="CCF45992.1"/>
    </source>
</evidence>
<feature type="compositionally biased region" description="Basic and acidic residues" evidence="1">
    <location>
        <begin position="137"/>
        <end position="155"/>
    </location>
</feature>
<gene>
    <name evidence="2" type="ORF">CH063_00585</name>
</gene>
<accession>H1W0H9</accession>
<dbReference type="AlphaFoldDB" id="H1W0H9"/>
<feature type="region of interest" description="Disordered" evidence="1">
    <location>
        <begin position="104"/>
        <end position="155"/>
    </location>
</feature>